<feature type="compositionally biased region" description="Polar residues" evidence="1">
    <location>
        <begin position="62"/>
        <end position="74"/>
    </location>
</feature>
<feature type="transmembrane region" description="Helical" evidence="2">
    <location>
        <begin position="232"/>
        <end position="253"/>
    </location>
</feature>
<dbReference type="CDD" id="cd15482">
    <property type="entry name" value="Sialidase_non-viral"/>
    <property type="match status" value="1"/>
</dbReference>
<evidence type="ECO:0000313" key="3">
    <source>
        <dbReference type="EMBL" id="GAA2615810.1"/>
    </source>
</evidence>
<feature type="compositionally biased region" description="Acidic residues" evidence="1">
    <location>
        <begin position="49"/>
        <end position="58"/>
    </location>
</feature>
<accession>A0ABN3Q5X5</accession>
<organism evidence="3 4">
    <name type="scientific">Actinomadura fulvescens</name>
    <dbReference type="NCBI Taxonomy" id="46160"/>
    <lineage>
        <taxon>Bacteria</taxon>
        <taxon>Bacillati</taxon>
        <taxon>Actinomycetota</taxon>
        <taxon>Actinomycetes</taxon>
        <taxon>Streptosporangiales</taxon>
        <taxon>Thermomonosporaceae</taxon>
        <taxon>Actinomadura</taxon>
    </lineage>
</organism>
<protein>
    <recommendedName>
        <fullName evidence="5">Exo-alpha-sialidase</fullName>
    </recommendedName>
</protein>
<evidence type="ECO:0000256" key="1">
    <source>
        <dbReference type="SAM" id="MobiDB-lite"/>
    </source>
</evidence>
<evidence type="ECO:0000313" key="4">
    <source>
        <dbReference type="Proteomes" id="UP001501509"/>
    </source>
</evidence>
<keyword evidence="4" id="KW-1185">Reference proteome</keyword>
<feature type="region of interest" description="Disordered" evidence="1">
    <location>
        <begin position="1"/>
        <end position="200"/>
    </location>
</feature>
<keyword evidence="2" id="KW-0472">Membrane</keyword>
<dbReference type="RefSeq" id="WP_344545678.1">
    <property type="nucleotide sequence ID" value="NZ_BAAATD010000008.1"/>
</dbReference>
<gene>
    <name evidence="3" type="ORF">GCM10010411_58570</name>
</gene>
<evidence type="ECO:0008006" key="5">
    <source>
        <dbReference type="Google" id="ProtNLM"/>
    </source>
</evidence>
<dbReference type="EMBL" id="BAAATD010000008">
    <property type="protein sequence ID" value="GAA2615810.1"/>
    <property type="molecule type" value="Genomic_DNA"/>
</dbReference>
<reference evidence="3 4" key="1">
    <citation type="journal article" date="2019" name="Int. J. Syst. Evol. Microbiol.">
        <title>The Global Catalogue of Microorganisms (GCM) 10K type strain sequencing project: providing services to taxonomists for standard genome sequencing and annotation.</title>
        <authorList>
            <consortium name="The Broad Institute Genomics Platform"/>
            <consortium name="The Broad Institute Genome Sequencing Center for Infectious Disease"/>
            <person name="Wu L."/>
            <person name="Ma J."/>
        </authorList>
    </citation>
    <scope>NUCLEOTIDE SEQUENCE [LARGE SCALE GENOMIC DNA]</scope>
    <source>
        <strain evidence="3 4">JCM 6833</strain>
    </source>
</reference>
<feature type="compositionally biased region" description="Low complexity" evidence="1">
    <location>
        <begin position="131"/>
        <end position="152"/>
    </location>
</feature>
<feature type="compositionally biased region" description="Basic and acidic residues" evidence="1">
    <location>
        <begin position="13"/>
        <end position="22"/>
    </location>
</feature>
<keyword evidence="2" id="KW-0812">Transmembrane</keyword>
<feature type="compositionally biased region" description="Pro residues" evidence="1">
    <location>
        <begin position="119"/>
        <end position="130"/>
    </location>
</feature>
<keyword evidence="2" id="KW-1133">Transmembrane helix</keyword>
<dbReference type="SUPFAM" id="SSF50939">
    <property type="entry name" value="Sialidases"/>
    <property type="match status" value="2"/>
</dbReference>
<dbReference type="Proteomes" id="UP001501509">
    <property type="component" value="Unassembled WGS sequence"/>
</dbReference>
<comment type="caution">
    <text evidence="3">The sequence shown here is derived from an EMBL/GenBank/DDBJ whole genome shotgun (WGS) entry which is preliminary data.</text>
</comment>
<dbReference type="Gene3D" id="2.120.10.10">
    <property type="match status" value="1"/>
</dbReference>
<name>A0ABN3Q5X5_9ACTN</name>
<sequence length="968" mass="98350">MTPPRTPDDEAGDDRTRAEHPDPPVGPPPPQWLEGAEASPGQLLPEPPTEVEGDDEADDATRTQVVPQKSQSRSADAERTAFVPAPGAPDDDTSDTPGPSPAPPADVTLTDATMFVQQPPAPQPSAPTPFPYAQDIPPAQPQAPAQRPALEPFPYAQEIPGQTKPQPSEPFPYAQEIPGSQAGPAPGAPPPFPYAQEIPGVPSPAIPAAAPPVIDEPWRTPAAKRRKIGKPVIITAGALAAAAVVAVGGFMVLGGDDGSEGGQDGAVLARTVFPVDPAARTDGRDQKITAVSSQGATTVAVGGETDAQSSRVLFLVSGDGGRTFKPAEVNQGDGGAVPVAVTGSSHGWVAIGTRPGGGAVWTSGDGQSWQRLPDQAAGAFGSNTKVSRVVGTNGGFLAIGTSDAEPAVWLSKDGRSWETRVGDKIGLDVKKGKLTLLTVAASGDSILLEGVHTPDPKKPAARRVAWTSGDGGRAWSPSKIPVPKNNRGLMIGGGPAGFVAVREIADGGKLSGQVYTSKDGKSWTQAGKLEASDYRRTSRLLADDKGYAAIIARGQDLLISRSADGQSWQDAGSLPFQAGRALNDAALAGDLTVLVGQEPGGGDVDPLLNVWDGRGAQIPIDLSKGPGAIRNDHMVVAVGATGSQAVAVGSAAGEAAAWTSQDGRTWKPGRVSGTGLTGPGPQRLIDVTSGKSGWLAVGYDQASPRRPLVATSPDGSAWQAAGSQQFGSAALSAVGSGAGYVVAGAEGDSAAVWFSPDLKNWERGKSAGSDGLEGKPGNTRWIGGITGAASGYVAVGGVRDKSGNVPAVWTSADGKSWSLQKLPKSGGVTEGHLTRVAANGGSLVATGLAATNQGLRYLGYTSSDGGKTWRESPAPTSAPDVTVTSLAATPKGFVATGAKGNQGATEVVSWTSTDGSSWVATSPSGEALTGPGDQQITGQATLKNTLVAVGRSTTPQADQPILWTRPVP</sequence>
<dbReference type="InterPro" id="IPR036278">
    <property type="entry name" value="Sialidase_sf"/>
</dbReference>
<proteinExistence type="predicted"/>
<evidence type="ECO:0000256" key="2">
    <source>
        <dbReference type="SAM" id="Phobius"/>
    </source>
</evidence>